<keyword evidence="3" id="KW-1185">Reference proteome</keyword>
<feature type="region of interest" description="Disordered" evidence="1">
    <location>
        <begin position="67"/>
        <end position="89"/>
    </location>
</feature>
<reference evidence="2 3" key="1">
    <citation type="journal article" date="2018" name="PLoS Pathog.">
        <title>Evolution of structural diversity of trichothecenes, a family of toxins produced by plant pathogenic and entomopathogenic fungi.</title>
        <authorList>
            <person name="Proctor R.H."/>
            <person name="McCormick S.P."/>
            <person name="Kim H.S."/>
            <person name="Cardoza R.E."/>
            <person name="Stanley A.M."/>
            <person name="Lindo L."/>
            <person name="Kelly A."/>
            <person name="Brown D.W."/>
            <person name="Lee T."/>
            <person name="Vaughan M.M."/>
            <person name="Alexander N.J."/>
            <person name="Busman M."/>
            <person name="Gutierrez S."/>
        </authorList>
    </citation>
    <scope>NUCLEOTIDE SEQUENCE [LARGE SCALE GENOMIC DNA]</scope>
    <source>
        <strain evidence="2 3">IBT 40837</strain>
    </source>
</reference>
<dbReference type="Gene3D" id="3.40.50.300">
    <property type="entry name" value="P-loop containing nucleotide triphosphate hydrolases"/>
    <property type="match status" value="1"/>
</dbReference>
<dbReference type="InterPro" id="IPR027417">
    <property type="entry name" value="P-loop_NTPase"/>
</dbReference>
<dbReference type="GO" id="GO:0005525">
    <property type="term" value="F:GTP binding"/>
    <property type="evidence" value="ECO:0007669"/>
    <property type="project" value="InterPro"/>
</dbReference>
<gene>
    <name evidence="2" type="ORF">TARUN_1795</name>
</gene>
<name>A0A395NWD2_TRIAR</name>
<accession>A0A395NWD2</accession>
<dbReference type="Proteomes" id="UP000266272">
    <property type="component" value="Unassembled WGS sequence"/>
</dbReference>
<evidence type="ECO:0000256" key="1">
    <source>
        <dbReference type="SAM" id="MobiDB-lite"/>
    </source>
</evidence>
<dbReference type="SUPFAM" id="SSF52540">
    <property type="entry name" value="P-loop containing nucleoside triphosphate hydrolases"/>
    <property type="match status" value="1"/>
</dbReference>
<sequence>MQDTSQEMTEELAESIDTWRHSVPSRMEREDPFLDDGFMARPSTRITFREPERPTRRPSTRLAFMRAAAPLFGRRPSNPNAPQDSIMERPETALGVREDDDDEAAEAKNPKLRGLFGLFGRKRKHRSPSSSPPPQVVFEAPLTLHFLFVGAKASGQTSLLFRARYGHFPDDTSGAPDLNTVERLSYVQWDAIFLCFDIKEKITLHTILQWVGAVIEMLMIAASTAPANKYRQWHGAVQGGFLGQQQNEVLLHLVGLKKDIRAKCLDEDHRIPGPFDSQSFVPFPTCCVAPSDAAWHARRIGAHRYLECSAMTGEGMEVMLEEAGQEATRRAVEVARRMRMAPSKRRLF</sequence>
<evidence type="ECO:0000313" key="3">
    <source>
        <dbReference type="Proteomes" id="UP000266272"/>
    </source>
</evidence>
<dbReference type="STRING" id="490622.A0A395NWD2"/>
<dbReference type="SMART" id="SM00174">
    <property type="entry name" value="RHO"/>
    <property type="match status" value="1"/>
</dbReference>
<dbReference type="AlphaFoldDB" id="A0A395NWD2"/>
<protein>
    <submittedName>
        <fullName evidence="2">Rho type ras-like gtpase</fullName>
    </submittedName>
</protein>
<dbReference type="InterPro" id="IPR001806">
    <property type="entry name" value="Small_GTPase"/>
</dbReference>
<feature type="region of interest" description="Disordered" evidence="1">
    <location>
        <begin position="1"/>
        <end position="43"/>
    </location>
</feature>
<dbReference type="GO" id="GO:0003924">
    <property type="term" value="F:GTPase activity"/>
    <property type="evidence" value="ECO:0007669"/>
    <property type="project" value="InterPro"/>
</dbReference>
<evidence type="ECO:0000313" key="2">
    <source>
        <dbReference type="EMBL" id="RFU80406.1"/>
    </source>
</evidence>
<dbReference type="EMBL" id="PXOA01000111">
    <property type="protein sequence ID" value="RFU80406.1"/>
    <property type="molecule type" value="Genomic_DNA"/>
</dbReference>
<proteinExistence type="predicted"/>
<comment type="caution">
    <text evidence="2">The sequence shown here is derived from an EMBL/GenBank/DDBJ whole genome shotgun (WGS) entry which is preliminary data.</text>
</comment>
<dbReference type="OrthoDB" id="25896at2759"/>
<organism evidence="2 3">
    <name type="scientific">Trichoderma arundinaceum</name>
    <dbReference type="NCBI Taxonomy" id="490622"/>
    <lineage>
        <taxon>Eukaryota</taxon>
        <taxon>Fungi</taxon>
        <taxon>Dikarya</taxon>
        <taxon>Ascomycota</taxon>
        <taxon>Pezizomycotina</taxon>
        <taxon>Sordariomycetes</taxon>
        <taxon>Hypocreomycetidae</taxon>
        <taxon>Hypocreales</taxon>
        <taxon>Hypocreaceae</taxon>
        <taxon>Trichoderma</taxon>
    </lineage>
</organism>